<sequence length="113" mass="11784">MNVTERLELALLTVAGALLGILCCGFLMIYLGSIPFPITALVAGVGNLGLLWLAGQYTESGWRFAPLGAWTLVVVLAMLPGLHGSGQWISGLPLLLILALGLGIPSTIAARFP</sequence>
<keyword evidence="3" id="KW-1185">Reference proteome</keyword>
<dbReference type="OrthoDB" id="4376916at2"/>
<keyword evidence="1" id="KW-0472">Membrane</keyword>
<dbReference type="EMBL" id="BANT01000004">
    <property type="protein sequence ID" value="GAC56232.1"/>
    <property type="molecule type" value="Genomic_DNA"/>
</dbReference>
<proteinExistence type="predicted"/>
<feature type="transmembrane region" description="Helical" evidence="1">
    <location>
        <begin position="9"/>
        <end position="30"/>
    </location>
</feature>
<dbReference type="Proteomes" id="UP000053405">
    <property type="component" value="Unassembled WGS sequence"/>
</dbReference>
<evidence type="ECO:0000256" key="1">
    <source>
        <dbReference type="SAM" id="Phobius"/>
    </source>
</evidence>
<dbReference type="eggNOG" id="ENOG50344NN">
    <property type="taxonomic scope" value="Bacteria"/>
</dbReference>
<accession>L7L853</accession>
<comment type="caution">
    <text evidence="2">The sequence shown here is derived from an EMBL/GenBank/DDBJ whole genome shotgun (WGS) entry which is preliminary data.</text>
</comment>
<name>L7L853_9ACTN</name>
<reference evidence="2 3" key="1">
    <citation type="submission" date="2012-12" db="EMBL/GenBank/DDBJ databases">
        <title>Whole genome shotgun sequence of Gordonia hirsuta NBRC 16056.</title>
        <authorList>
            <person name="Isaki-Nakamura S."/>
            <person name="Hosoyama A."/>
            <person name="Tsuchikane K."/>
            <person name="Katsumata H."/>
            <person name="Baba S."/>
            <person name="Yamazaki S."/>
            <person name="Fujita N."/>
        </authorList>
    </citation>
    <scope>NUCLEOTIDE SEQUENCE [LARGE SCALE GENOMIC DNA]</scope>
    <source>
        <strain evidence="2 3">NBRC 16056</strain>
    </source>
</reference>
<keyword evidence="1" id="KW-0812">Transmembrane</keyword>
<feature type="transmembrane region" description="Helical" evidence="1">
    <location>
        <begin position="88"/>
        <end position="110"/>
    </location>
</feature>
<organism evidence="2 3">
    <name type="scientific">Gordonia hirsuta DSM 44140 = NBRC 16056</name>
    <dbReference type="NCBI Taxonomy" id="1121927"/>
    <lineage>
        <taxon>Bacteria</taxon>
        <taxon>Bacillati</taxon>
        <taxon>Actinomycetota</taxon>
        <taxon>Actinomycetes</taxon>
        <taxon>Mycobacteriales</taxon>
        <taxon>Gordoniaceae</taxon>
        <taxon>Gordonia</taxon>
    </lineage>
</organism>
<feature type="transmembrane region" description="Helical" evidence="1">
    <location>
        <begin position="62"/>
        <end position="82"/>
    </location>
</feature>
<evidence type="ECO:0000313" key="2">
    <source>
        <dbReference type="EMBL" id="GAC56232.1"/>
    </source>
</evidence>
<feature type="transmembrane region" description="Helical" evidence="1">
    <location>
        <begin position="36"/>
        <end position="55"/>
    </location>
</feature>
<dbReference type="AlphaFoldDB" id="L7L853"/>
<keyword evidence="1" id="KW-1133">Transmembrane helix</keyword>
<dbReference type="STRING" id="1121927.GOHSU_04_01010"/>
<gene>
    <name evidence="2" type="ORF">GOHSU_04_01010</name>
</gene>
<evidence type="ECO:0000313" key="3">
    <source>
        <dbReference type="Proteomes" id="UP000053405"/>
    </source>
</evidence>
<dbReference type="RefSeq" id="WP_005936029.1">
    <property type="nucleotide sequence ID" value="NZ_ATVK01000041.1"/>
</dbReference>
<protein>
    <submittedName>
        <fullName evidence="2">Uncharacterized protein</fullName>
    </submittedName>
</protein>